<evidence type="ECO:0000313" key="1">
    <source>
        <dbReference type="EMBL" id="OLS63020.1"/>
    </source>
</evidence>
<dbReference type="Proteomes" id="UP000186736">
    <property type="component" value="Unassembled WGS sequence"/>
</dbReference>
<dbReference type="AlphaFoldDB" id="A0A1Q9R6F9"/>
<accession>A0A1Q9R6F9</accession>
<sequence>MRIERTVCGLTLDRMVEIDSLIDSVCNNANSAHKALASVVLLDSEADDLANACSMKSQIFDSAARSRPNLDEVTIHGIKETQLLAAIGLEWLCLKILIRSEHGKEASAACEAKLTEAFAPLNPNEMDEAMLGLMGSVKSDLANCYINDNSKKHLKIFVDTKFGADLGL</sequence>
<comment type="caution">
    <text evidence="1">The sequence shown here is derived from an EMBL/GenBank/DDBJ whole genome shotgun (WGS) entry which is preliminary data.</text>
</comment>
<evidence type="ECO:0000313" key="2">
    <source>
        <dbReference type="Proteomes" id="UP000186736"/>
    </source>
</evidence>
<proteinExistence type="predicted"/>
<dbReference type="EMBL" id="MKZO01000015">
    <property type="protein sequence ID" value="OLS63020.1"/>
    <property type="molecule type" value="Genomic_DNA"/>
</dbReference>
<gene>
    <name evidence="1" type="ORF">PSEMO_21690</name>
</gene>
<organism evidence="1 2">
    <name type="scientific">Pseudomonas putida</name>
    <name type="common">Arthrobacter siderocapsulatus</name>
    <dbReference type="NCBI Taxonomy" id="303"/>
    <lineage>
        <taxon>Bacteria</taxon>
        <taxon>Pseudomonadati</taxon>
        <taxon>Pseudomonadota</taxon>
        <taxon>Gammaproteobacteria</taxon>
        <taxon>Pseudomonadales</taxon>
        <taxon>Pseudomonadaceae</taxon>
        <taxon>Pseudomonas</taxon>
    </lineage>
</organism>
<reference evidence="1 2" key="1">
    <citation type="submission" date="2016-10" db="EMBL/GenBank/DDBJ databases">
        <title>Genome Sequence of Pseudomonas putida GM4FR.</title>
        <authorList>
            <person name="Poehlein A."/>
            <person name="Wemheuer F."/>
            <person name="Hollensteiner J."/>
            <person name="Wemheuer B."/>
        </authorList>
    </citation>
    <scope>NUCLEOTIDE SEQUENCE [LARGE SCALE GENOMIC DNA]</scope>
    <source>
        <strain evidence="1 2">GM4FR</strain>
    </source>
</reference>
<dbReference type="RefSeq" id="WP_075803109.1">
    <property type="nucleotide sequence ID" value="NZ_MKZO01000015.1"/>
</dbReference>
<name>A0A1Q9R6F9_PSEPU</name>
<protein>
    <submittedName>
        <fullName evidence="1">Uncharacterized protein</fullName>
    </submittedName>
</protein>